<evidence type="ECO:0000256" key="5">
    <source>
        <dbReference type="ARBA" id="ARBA00022803"/>
    </source>
</evidence>
<keyword evidence="7" id="KW-0966">Cell projection</keyword>
<dbReference type="PANTHER" id="PTHR20931:SF0">
    <property type="entry name" value="TETRATRICOPEPTIDE REPEAT PROTEIN 30"/>
    <property type="match status" value="1"/>
</dbReference>
<dbReference type="SMART" id="SM00028">
    <property type="entry name" value="TPR"/>
    <property type="match status" value="4"/>
</dbReference>
<dbReference type="InterPro" id="IPR019734">
    <property type="entry name" value="TPR_rpt"/>
</dbReference>
<evidence type="ECO:0000256" key="3">
    <source>
        <dbReference type="ARBA" id="ARBA00022737"/>
    </source>
</evidence>
<evidence type="ECO:0000256" key="4">
    <source>
        <dbReference type="ARBA" id="ARBA00022794"/>
    </source>
</evidence>
<dbReference type="Pfam" id="PF13181">
    <property type="entry name" value="TPR_8"/>
    <property type="match status" value="1"/>
</dbReference>
<accession>A0AAD1U999</accession>
<comment type="subcellular location">
    <subcellularLocation>
        <location evidence="1">Cell projection</location>
        <location evidence="1">Cilium</location>
    </subcellularLocation>
</comment>
<evidence type="ECO:0000313" key="10">
    <source>
        <dbReference type="Proteomes" id="UP001295684"/>
    </source>
</evidence>
<dbReference type="GO" id="GO:0030992">
    <property type="term" value="C:intraciliary transport particle B"/>
    <property type="evidence" value="ECO:0007669"/>
    <property type="project" value="TreeGrafter"/>
</dbReference>
<dbReference type="GO" id="GO:0120170">
    <property type="term" value="F:intraciliary transport particle B binding"/>
    <property type="evidence" value="ECO:0007669"/>
    <property type="project" value="TreeGrafter"/>
</dbReference>
<dbReference type="InterPro" id="IPR011990">
    <property type="entry name" value="TPR-like_helical_dom_sf"/>
</dbReference>
<dbReference type="PANTHER" id="PTHR20931">
    <property type="entry name" value="TETRATRICOPEPTIDE REPEAT PROTEIN 30"/>
    <property type="match status" value="1"/>
</dbReference>
<evidence type="ECO:0000313" key="9">
    <source>
        <dbReference type="EMBL" id="CAI2361369.1"/>
    </source>
</evidence>
<keyword evidence="5 8" id="KW-0802">TPR repeat</keyword>
<comment type="similarity">
    <text evidence="2">Belongs to the TTC30/dfy-1/fleer family.</text>
</comment>
<sequence length="654" mass="75934">MEEFRQLPDGQYTQVIYTLIKEQKYIEVINLLSNEIQYYPRSRAALSLLGYCYYYVQDYENASDCYDQLVKICPDVVDYQIYHAQSLYKAGDYESAQKVCQSIDSPEHSNKIVQLQIAVQYELEEVSHAKNLAEQLEKDSSEAIITEGCLLFKEEKYEEARQKFQEAMNSAGYRSDLAYNIALCYYKMKQLAPSLKHIADIIEKGVREHPELSVGSNSEGVEVKSVGNTQTLRETALVEAFNLKAAIEYTMNNYSSAKEALLDMPPRNEEELDPVTLHNHGLMNIEEDPQGGFKKLNFLIQNPPFPPETFSNLLLLYCKYAHYDLAADVLAENADLTYKCLSPEDFEFLETIILQQTSKEEAYKKFEELSNRHIDVLRMNTKSIQDARLARDNEAIKKTLKEYDDSLEKYIPVLMMQAKIYWDEGNYNMVEKIFRQSAEFCSEHDTWKLNVAHVFFMQENKYRDAKRYYEPIVQRHMDDLLSVTAIVLANLCVSYIMISENQNAEELMKCIEKEEERIAVEDPNKQIFHLCIVNLVIGTLYCSKANYEFGVSRIIKSLEPYNKKLGTDTWFYAKRCFLALIETLAKHMIVLKDQAYNEILNFLDAAEIHGKEIKTKIDPLGNVDETKTVTYEARVLKRMFLKLRESTHYHPLNC</sequence>
<evidence type="ECO:0008006" key="11">
    <source>
        <dbReference type="Google" id="ProtNLM"/>
    </source>
</evidence>
<evidence type="ECO:0000256" key="8">
    <source>
        <dbReference type="PROSITE-ProRule" id="PRU00339"/>
    </source>
</evidence>
<keyword evidence="4" id="KW-0970">Cilium biogenesis/degradation</keyword>
<gene>
    <name evidence="9" type="ORF">ECRASSUSDP1_LOCUS2680</name>
</gene>
<evidence type="ECO:0000256" key="7">
    <source>
        <dbReference type="ARBA" id="ARBA00023273"/>
    </source>
</evidence>
<evidence type="ECO:0000256" key="6">
    <source>
        <dbReference type="ARBA" id="ARBA00023069"/>
    </source>
</evidence>
<dbReference type="Proteomes" id="UP001295684">
    <property type="component" value="Unassembled WGS sequence"/>
</dbReference>
<organism evidence="9 10">
    <name type="scientific">Euplotes crassus</name>
    <dbReference type="NCBI Taxonomy" id="5936"/>
    <lineage>
        <taxon>Eukaryota</taxon>
        <taxon>Sar</taxon>
        <taxon>Alveolata</taxon>
        <taxon>Ciliophora</taxon>
        <taxon>Intramacronucleata</taxon>
        <taxon>Spirotrichea</taxon>
        <taxon>Hypotrichia</taxon>
        <taxon>Euplotida</taxon>
        <taxon>Euplotidae</taxon>
        <taxon>Moneuplotes</taxon>
    </lineage>
</organism>
<dbReference type="FunFam" id="1.25.40.10:FF:000186">
    <property type="entry name" value="Tetratricopeptide repeat domain 30A"/>
    <property type="match status" value="1"/>
</dbReference>
<dbReference type="Gene3D" id="1.25.40.10">
    <property type="entry name" value="Tetratricopeptide repeat domain"/>
    <property type="match status" value="3"/>
</dbReference>
<name>A0AAD1U999_EUPCR</name>
<evidence type="ECO:0000256" key="2">
    <source>
        <dbReference type="ARBA" id="ARBA00009522"/>
    </source>
</evidence>
<dbReference type="InterPro" id="IPR039941">
    <property type="entry name" value="TT30"/>
</dbReference>
<keyword evidence="10" id="KW-1185">Reference proteome</keyword>
<comment type="caution">
    <text evidence="9">The sequence shown here is derived from an EMBL/GenBank/DDBJ whole genome shotgun (WGS) entry which is preliminary data.</text>
</comment>
<reference evidence="9" key="1">
    <citation type="submission" date="2023-07" db="EMBL/GenBank/DDBJ databases">
        <authorList>
            <consortium name="AG Swart"/>
            <person name="Singh M."/>
            <person name="Singh A."/>
            <person name="Seah K."/>
            <person name="Emmerich C."/>
        </authorList>
    </citation>
    <scope>NUCLEOTIDE SEQUENCE</scope>
    <source>
        <strain evidence="9">DP1</strain>
    </source>
</reference>
<keyword evidence="3" id="KW-0677">Repeat</keyword>
<dbReference type="EMBL" id="CAMPGE010002562">
    <property type="protein sequence ID" value="CAI2361369.1"/>
    <property type="molecule type" value="Genomic_DNA"/>
</dbReference>
<dbReference type="PROSITE" id="PS50005">
    <property type="entry name" value="TPR"/>
    <property type="match status" value="1"/>
</dbReference>
<dbReference type="SUPFAM" id="SSF48452">
    <property type="entry name" value="TPR-like"/>
    <property type="match status" value="2"/>
</dbReference>
<dbReference type="GO" id="GO:0042073">
    <property type="term" value="P:intraciliary transport"/>
    <property type="evidence" value="ECO:0007669"/>
    <property type="project" value="TreeGrafter"/>
</dbReference>
<proteinExistence type="inferred from homology"/>
<keyword evidence="6" id="KW-0969">Cilium</keyword>
<feature type="repeat" description="TPR" evidence="8">
    <location>
        <begin position="43"/>
        <end position="76"/>
    </location>
</feature>
<dbReference type="AlphaFoldDB" id="A0AAD1U999"/>
<protein>
    <recommendedName>
        <fullName evidence="11">Tetratricopeptide repeat protein 30</fullName>
    </recommendedName>
</protein>
<evidence type="ECO:0000256" key="1">
    <source>
        <dbReference type="ARBA" id="ARBA00004138"/>
    </source>
</evidence>
<dbReference type="GO" id="GO:0005879">
    <property type="term" value="C:axonemal microtubule"/>
    <property type="evidence" value="ECO:0007669"/>
    <property type="project" value="TreeGrafter"/>
</dbReference>